<dbReference type="GO" id="GO:0005886">
    <property type="term" value="C:plasma membrane"/>
    <property type="evidence" value="ECO:0007669"/>
    <property type="project" value="UniProtKB-SubCell"/>
</dbReference>
<dbReference type="PANTHER" id="PTHR10822:SF29">
    <property type="entry name" value="DIVISION ABNORMALLY DELAYED PROTEIN"/>
    <property type="match status" value="1"/>
</dbReference>
<dbReference type="GO" id="GO:1905475">
    <property type="term" value="P:regulation of protein localization to membrane"/>
    <property type="evidence" value="ECO:0007669"/>
    <property type="project" value="TreeGrafter"/>
</dbReference>
<evidence type="ECO:0000256" key="3">
    <source>
        <dbReference type="ARBA" id="ARBA00022475"/>
    </source>
</evidence>
<keyword evidence="9" id="KW-0357">Heparan sulfate</keyword>
<keyword evidence="10" id="KW-0449">Lipoprotein</keyword>
<dbReference type="Proteomes" id="UP000549394">
    <property type="component" value="Unassembled WGS sequence"/>
</dbReference>
<name>A0A7I8V9K4_9ANNE</name>
<dbReference type="EMBL" id="CAJFCJ010000003">
    <property type="protein sequence ID" value="CAD5112938.1"/>
    <property type="molecule type" value="Genomic_DNA"/>
</dbReference>
<evidence type="ECO:0000256" key="5">
    <source>
        <dbReference type="ARBA" id="ARBA00022729"/>
    </source>
</evidence>
<keyword evidence="7" id="KW-0472">Membrane</keyword>
<evidence type="ECO:0000313" key="15">
    <source>
        <dbReference type="Proteomes" id="UP000549394"/>
    </source>
</evidence>
<sequence>MTMHTLCAFIILLFLPQTFSSDCSLTQRDFTRNDLTFIDVPRSKVQDRTATLCSEKRQLSCCNKQVEEKYKNYAALTLEDIIKNNTDSSSSWFKKALQQFDDIILATFEESKDRLKKSLHKVFNIPKSSDAVVNKFYSNINEYSKPKFTVNTEELFSDLFVLVLQNVMNLEKFEHKFSNCVRNIRTVQGKPFRPYGRLDKEASSTMHRSLATLQSVRKVMTKLNEYYDLLRSAPEKLEYCKKGMTQVRYCARCHDIEKRPCLNACLTMARNCLNPSEKYKKVYPKGLEALRLFTTKAGLIQASIVEFDKKVGDAILNVMDSSSKLYVTIKRECGASKAKEKSKIKSDLNQTDVVVRSAPQLKIFFKDALRRIKADSDKTSNLPEAICRSYDAVSTGHCWDGRKVSKKNGIGLKLQNGEDHLEQFTIDKKLRITNKIIRSAMQHLGNLPTSYQRDDYRSNNFDSSGYDFSGGYYSDDEDEQFYSGDHNSQHDLFFRENRNGNDYYKEHDANYNHLDKHKPHHKDSENESKRPSSDEFYSLGGNGSNGLLHSKATLCLTFICFLLNIIRNL</sequence>
<accession>A0A7I8V9K4</accession>
<feature type="compositionally biased region" description="Basic and acidic residues" evidence="12">
    <location>
        <begin position="522"/>
        <end position="533"/>
    </location>
</feature>
<evidence type="ECO:0000256" key="13">
    <source>
        <dbReference type="SAM" id="SignalP"/>
    </source>
</evidence>
<keyword evidence="3" id="KW-1003">Cell membrane</keyword>
<keyword evidence="5 13" id="KW-0732">Signal</keyword>
<evidence type="ECO:0000256" key="11">
    <source>
        <dbReference type="RuleBase" id="RU003518"/>
    </source>
</evidence>
<evidence type="ECO:0000256" key="4">
    <source>
        <dbReference type="ARBA" id="ARBA00022622"/>
    </source>
</evidence>
<dbReference type="GO" id="GO:0098552">
    <property type="term" value="C:side of membrane"/>
    <property type="evidence" value="ECO:0007669"/>
    <property type="project" value="UniProtKB-KW"/>
</dbReference>
<dbReference type="GO" id="GO:0005576">
    <property type="term" value="C:extracellular region"/>
    <property type="evidence" value="ECO:0007669"/>
    <property type="project" value="TreeGrafter"/>
</dbReference>
<evidence type="ECO:0000256" key="12">
    <source>
        <dbReference type="SAM" id="MobiDB-lite"/>
    </source>
</evidence>
<protein>
    <submittedName>
        <fullName evidence="14">DgyrCDS2145</fullName>
    </submittedName>
</protein>
<evidence type="ECO:0000313" key="14">
    <source>
        <dbReference type="EMBL" id="CAD5112938.1"/>
    </source>
</evidence>
<evidence type="ECO:0000256" key="1">
    <source>
        <dbReference type="ARBA" id="ARBA00004609"/>
    </source>
</evidence>
<dbReference type="GO" id="GO:0009986">
    <property type="term" value="C:cell surface"/>
    <property type="evidence" value="ECO:0007669"/>
    <property type="project" value="TreeGrafter"/>
</dbReference>
<feature type="signal peptide" evidence="13">
    <location>
        <begin position="1"/>
        <end position="20"/>
    </location>
</feature>
<comment type="subcellular location">
    <subcellularLocation>
        <location evidence="1">Cell membrane</location>
        <topology evidence="1">Lipid-anchor</topology>
        <topology evidence="1">GPI-anchor</topology>
    </subcellularLocation>
</comment>
<evidence type="ECO:0000256" key="8">
    <source>
        <dbReference type="ARBA" id="ARBA00023180"/>
    </source>
</evidence>
<feature type="chain" id="PRO_5029598950" evidence="13">
    <location>
        <begin position="21"/>
        <end position="569"/>
    </location>
</feature>
<dbReference type="GO" id="GO:0009966">
    <property type="term" value="P:regulation of signal transduction"/>
    <property type="evidence" value="ECO:0007669"/>
    <property type="project" value="InterPro"/>
</dbReference>
<proteinExistence type="inferred from homology"/>
<dbReference type="AlphaFoldDB" id="A0A7I8V9K4"/>
<comment type="caution">
    <text evidence="14">The sequence shown here is derived from an EMBL/GenBank/DDBJ whole genome shotgun (WGS) entry which is preliminary data.</text>
</comment>
<dbReference type="GO" id="GO:0016477">
    <property type="term" value="P:cell migration"/>
    <property type="evidence" value="ECO:0007669"/>
    <property type="project" value="TreeGrafter"/>
</dbReference>
<comment type="similarity">
    <text evidence="2 11">Belongs to the glypican family.</text>
</comment>
<evidence type="ECO:0000256" key="9">
    <source>
        <dbReference type="ARBA" id="ARBA00023207"/>
    </source>
</evidence>
<organism evidence="14 15">
    <name type="scientific">Dimorphilus gyrociliatus</name>
    <dbReference type="NCBI Taxonomy" id="2664684"/>
    <lineage>
        <taxon>Eukaryota</taxon>
        <taxon>Metazoa</taxon>
        <taxon>Spiralia</taxon>
        <taxon>Lophotrochozoa</taxon>
        <taxon>Annelida</taxon>
        <taxon>Polychaeta</taxon>
        <taxon>Polychaeta incertae sedis</taxon>
        <taxon>Dinophilidae</taxon>
        <taxon>Dimorphilus</taxon>
    </lineage>
</organism>
<evidence type="ECO:0000256" key="7">
    <source>
        <dbReference type="ARBA" id="ARBA00023136"/>
    </source>
</evidence>
<evidence type="ECO:0000256" key="2">
    <source>
        <dbReference type="ARBA" id="ARBA00010260"/>
    </source>
</evidence>
<keyword evidence="15" id="KW-1185">Reference proteome</keyword>
<gene>
    <name evidence="14" type="ORF">DGYR_LOCUS1996</name>
</gene>
<keyword evidence="4" id="KW-0336">GPI-anchor</keyword>
<keyword evidence="6" id="KW-0654">Proteoglycan</keyword>
<dbReference type="PANTHER" id="PTHR10822">
    <property type="entry name" value="GLYPICAN"/>
    <property type="match status" value="1"/>
</dbReference>
<dbReference type="OrthoDB" id="6380619at2759"/>
<feature type="region of interest" description="Disordered" evidence="12">
    <location>
        <begin position="513"/>
        <end position="536"/>
    </location>
</feature>
<keyword evidence="8" id="KW-0325">Glycoprotein</keyword>
<dbReference type="InterPro" id="IPR001863">
    <property type="entry name" value="Glypican"/>
</dbReference>
<reference evidence="14 15" key="1">
    <citation type="submission" date="2020-08" db="EMBL/GenBank/DDBJ databases">
        <authorList>
            <person name="Hejnol A."/>
        </authorList>
    </citation>
    <scope>NUCLEOTIDE SEQUENCE [LARGE SCALE GENOMIC DNA]</scope>
</reference>
<evidence type="ECO:0000256" key="10">
    <source>
        <dbReference type="ARBA" id="ARBA00023288"/>
    </source>
</evidence>
<evidence type="ECO:0000256" key="6">
    <source>
        <dbReference type="ARBA" id="ARBA00022974"/>
    </source>
</evidence>
<dbReference type="Pfam" id="PF01153">
    <property type="entry name" value="Glypican"/>
    <property type="match status" value="1"/>
</dbReference>